<feature type="compositionally biased region" description="Polar residues" evidence="1">
    <location>
        <begin position="220"/>
        <end position="240"/>
    </location>
</feature>
<name>A0A3D9STY4_9ACTN</name>
<keyword evidence="3" id="KW-1185">Reference proteome</keyword>
<dbReference type="EMBL" id="QTTT01000001">
    <property type="protein sequence ID" value="REE97483.1"/>
    <property type="molecule type" value="Genomic_DNA"/>
</dbReference>
<sequence length="465" mass="50608">MALVISPMAGGAWADPADEPEITTRVSVGLSPAPRVQGQRVNAVGLLQKHDPDSDTWSALPGGKVTLWFKGTHRRALVGYARSGRDGWFSIPFSAPAQGELQATFAGDETNGHRPATDSSPWYQPGHAARIKGFRAAGKKAGTRVALTIRGRLVRLSDTGERSMVEANPILMHSFDGKKWTPATTVGLPTTRIDGTFTLQGTVPARGFWRLVGPFTSSPKRVSPTSTTYRDEGSTWTSVVPTRPLPGTNDPSPTRVSVHVTPAIDTYSRTSTVSGRLQVVNARGLWENLGGRRLGVYRINPYNGRVITSLEATTDAEGRYRIQAPIEDVGGTWAARYVPAADDRHAPVNSVVEHLTYKTKYPTRITSFDAGPEPVRRGAQLTVSGCLEKYETTQWQPAYRDSGVQIQFRPSGSKVWRIVARTKLLSGCGFRASIRASQDGTWRVHYAGGARHHPATTPGDYVDVR</sequence>
<accession>A0A3D9STY4</accession>
<comment type="caution">
    <text evidence="2">The sequence shown here is derived from an EMBL/GenBank/DDBJ whole genome shotgun (WGS) entry which is preliminary data.</text>
</comment>
<evidence type="ECO:0000313" key="2">
    <source>
        <dbReference type="EMBL" id="REE97483.1"/>
    </source>
</evidence>
<dbReference type="AlphaFoldDB" id="A0A3D9STY4"/>
<evidence type="ECO:0000256" key="1">
    <source>
        <dbReference type="SAM" id="MobiDB-lite"/>
    </source>
</evidence>
<gene>
    <name evidence="2" type="ORF">DFJ69_2956</name>
</gene>
<dbReference type="Proteomes" id="UP000256661">
    <property type="component" value="Unassembled WGS sequence"/>
</dbReference>
<organism evidence="2 3">
    <name type="scientific">Thermomonospora umbrina</name>
    <dbReference type="NCBI Taxonomy" id="111806"/>
    <lineage>
        <taxon>Bacteria</taxon>
        <taxon>Bacillati</taxon>
        <taxon>Actinomycetota</taxon>
        <taxon>Actinomycetes</taxon>
        <taxon>Streptosporangiales</taxon>
        <taxon>Thermomonosporaceae</taxon>
        <taxon>Thermomonospora</taxon>
    </lineage>
</organism>
<evidence type="ECO:0000313" key="3">
    <source>
        <dbReference type="Proteomes" id="UP000256661"/>
    </source>
</evidence>
<proteinExistence type="predicted"/>
<feature type="region of interest" description="Disordered" evidence="1">
    <location>
        <begin position="220"/>
        <end position="257"/>
    </location>
</feature>
<dbReference type="RefSeq" id="WP_170177654.1">
    <property type="nucleotide sequence ID" value="NZ_QTTT01000001.1"/>
</dbReference>
<reference evidence="2 3" key="1">
    <citation type="submission" date="2018-08" db="EMBL/GenBank/DDBJ databases">
        <title>Sequencing the genomes of 1000 actinobacteria strains.</title>
        <authorList>
            <person name="Klenk H.-P."/>
        </authorList>
    </citation>
    <scope>NUCLEOTIDE SEQUENCE [LARGE SCALE GENOMIC DNA]</scope>
    <source>
        <strain evidence="2 3">DSM 43927</strain>
    </source>
</reference>
<protein>
    <submittedName>
        <fullName evidence="2">Uncharacterized protein</fullName>
    </submittedName>
</protein>